<sequence>MKRIKTNQAFKSYKIGRRIDERKLKTFPSYDVYEELNKESSSNKYDNYCKDKFKSESERTKLDNLCKKLARNLKGKLSNIEDKEENQDDHCLYFMSWPYDEMSKIFTGNSKNIYEIGGFANLLKIVYDISSELRNEDYREKSAFLNNEFSIYNQVV</sequence>
<dbReference type="OrthoDB" id="382814at2759"/>
<evidence type="ECO:0000313" key="2">
    <source>
        <dbReference type="Proteomes" id="UP000006319"/>
    </source>
</evidence>
<reference evidence="1 2" key="1">
    <citation type="journal article" date="2012" name="Nat. Genet.">
        <title>Plasmodium cynomolgi genome sequences provide insight into Plasmodium vivax and the monkey malaria clade.</title>
        <authorList>
            <person name="Tachibana S."/>
            <person name="Sullivan S.A."/>
            <person name="Kawai S."/>
            <person name="Nakamura S."/>
            <person name="Kim H.R."/>
            <person name="Goto N."/>
            <person name="Arisue N."/>
            <person name="Palacpac N.M.Q."/>
            <person name="Honma H."/>
            <person name="Yagi M."/>
            <person name="Tougan T."/>
            <person name="Katakai Y."/>
            <person name="Kaneko O."/>
            <person name="Mita T."/>
            <person name="Kita K."/>
            <person name="Yasutomi Y."/>
            <person name="Sutton P.L."/>
            <person name="Shakhbatyan R."/>
            <person name="Horii T."/>
            <person name="Yasunaga T."/>
            <person name="Barnwell J.W."/>
            <person name="Escalante A.A."/>
            <person name="Carlton J.M."/>
            <person name="Tanabe K."/>
        </authorList>
    </citation>
    <scope>NUCLEOTIDE SEQUENCE [LARGE SCALE GENOMIC DNA]</scope>
    <source>
        <strain evidence="1 2">B</strain>
    </source>
</reference>
<evidence type="ECO:0008006" key="3">
    <source>
        <dbReference type="Google" id="ProtNLM"/>
    </source>
</evidence>
<dbReference type="KEGG" id="pcy:PCYB_001020"/>
<dbReference type="Pfam" id="PF05795">
    <property type="entry name" value="Plasmodium_Vir"/>
    <property type="match status" value="1"/>
</dbReference>
<gene>
    <name evidence="1" type="ORF">PCYB_001020</name>
</gene>
<dbReference type="VEuPathDB" id="PlasmoDB:PCYB_001020"/>
<evidence type="ECO:0000313" key="1">
    <source>
        <dbReference type="EMBL" id="GAB69354.1"/>
    </source>
</evidence>
<organism evidence="1 2">
    <name type="scientific">Plasmodium cynomolgi (strain B)</name>
    <dbReference type="NCBI Taxonomy" id="1120755"/>
    <lineage>
        <taxon>Eukaryota</taxon>
        <taxon>Sar</taxon>
        <taxon>Alveolata</taxon>
        <taxon>Apicomplexa</taxon>
        <taxon>Aconoidasida</taxon>
        <taxon>Haemosporida</taxon>
        <taxon>Plasmodiidae</taxon>
        <taxon>Plasmodium</taxon>
        <taxon>Plasmodium (Plasmodium)</taxon>
    </lineage>
</organism>
<proteinExistence type="predicted"/>
<dbReference type="PhylomeDB" id="K6UZE5"/>
<name>K6UZE5_PLACD</name>
<accession>K6UZE5</accession>
<dbReference type="GeneID" id="14696630"/>
<dbReference type="EMBL" id="DF157107">
    <property type="protein sequence ID" value="GAB69354.1"/>
    <property type="molecule type" value="Genomic_DNA"/>
</dbReference>
<dbReference type="Proteomes" id="UP000006319">
    <property type="component" value="Unassembled WGS sequence"/>
</dbReference>
<protein>
    <recommendedName>
        <fullName evidence="3">CYIR protein</fullName>
    </recommendedName>
</protein>
<dbReference type="AlphaFoldDB" id="K6UZE5"/>
<dbReference type="InterPro" id="IPR008780">
    <property type="entry name" value="Plasmodium_Vir"/>
</dbReference>
<dbReference type="RefSeq" id="XP_004228303.1">
    <property type="nucleotide sequence ID" value="XM_004228255.1"/>
</dbReference>
<keyword evidence="2" id="KW-1185">Reference proteome</keyword>